<feature type="transmembrane region" description="Helical" evidence="1">
    <location>
        <begin position="49"/>
        <end position="71"/>
    </location>
</feature>
<organism evidence="3 4">
    <name type="scientific">Hydra vulgaris</name>
    <name type="common">Hydra</name>
    <name type="synonym">Hydra attenuata</name>
    <dbReference type="NCBI Taxonomy" id="6087"/>
    <lineage>
        <taxon>Eukaryota</taxon>
        <taxon>Metazoa</taxon>
        <taxon>Cnidaria</taxon>
        <taxon>Hydrozoa</taxon>
        <taxon>Hydroidolina</taxon>
        <taxon>Anthoathecata</taxon>
        <taxon>Aplanulata</taxon>
        <taxon>Hydridae</taxon>
        <taxon>Hydra</taxon>
    </lineage>
</organism>
<evidence type="ECO:0000313" key="4">
    <source>
        <dbReference type="RefSeq" id="XP_065671185.1"/>
    </source>
</evidence>
<keyword evidence="2" id="KW-0732">Signal</keyword>
<evidence type="ECO:0000313" key="3">
    <source>
        <dbReference type="Proteomes" id="UP001652625"/>
    </source>
</evidence>
<feature type="chain" id="PRO_5045114458" evidence="2">
    <location>
        <begin position="20"/>
        <end position="210"/>
    </location>
</feature>
<keyword evidence="1" id="KW-0472">Membrane</keyword>
<dbReference type="Proteomes" id="UP001652625">
    <property type="component" value="Chromosome 13"/>
</dbReference>
<gene>
    <name evidence="4" type="primary">LOC105846389</name>
</gene>
<dbReference type="RefSeq" id="XP_065671185.1">
    <property type="nucleotide sequence ID" value="XM_065815113.1"/>
</dbReference>
<evidence type="ECO:0000256" key="1">
    <source>
        <dbReference type="SAM" id="Phobius"/>
    </source>
</evidence>
<accession>A0ABM4DA12</accession>
<dbReference type="GeneID" id="105846389"/>
<name>A0ABM4DA12_HYDVU</name>
<keyword evidence="1" id="KW-0812">Transmembrane</keyword>
<evidence type="ECO:0000256" key="2">
    <source>
        <dbReference type="SAM" id="SignalP"/>
    </source>
</evidence>
<keyword evidence="3" id="KW-1185">Reference proteome</keyword>
<reference evidence="4" key="1">
    <citation type="submission" date="2025-08" db="UniProtKB">
        <authorList>
            <consortium name="RefSeq"/>
        </authorList>
    </citation>
    <scope>IDENTIFICATION</scope>
</reference>
<sequence length="210" mass="24319">MYLFSILINTILWLELSDGMIFPPNNVAVSVSTNNYTSPSTTYNLTDKWQFWLSIVLVIVMILACLGLKFHRYLKKKNKMRLRFEAKKDQVQNFENPPSYSQIFRHASSEMENNFFDFQLGTVITPRNYDMFFAYPLIQQQSNTTTQSEINVINPSCNSYEAEVEKTTPENTDSVLKTADFESITTDLVLKSMDSALKIEMEENIKIQET</sequence>
<keyword evidence="1" id="KW-1133">Transmembrane helix</keyword>
<protein>
    <submittedName>
        <fullName evidence="4">Uncharacterized protein LOC105846389 isoform X1</fullName>
    </submittedName>
</protein>
<feature type="signal peptide" evidence="2">
    <location>
        <begin position="1"/>
        <end position="19"/>
    </location>
</feature>
<proteinExistence type="predicted"/>